<dbReference type="Proteomes" id="UP000789759">
    <property type="component" value="Unassembled WGS sequence"/>
</dbReference>
<feature type="transmembrane region" description="Helical" evidence="6">
    <location>
        <begin position="279"/>
        <end position="303"/>
    </location>
</feature>
<evidence type="ECO:0000256" key="5">
    <source>
        <dbReference type="SAM" id="MobiDB-lite"/>
    </source>
</evidence>
<dbReference type="GO" id="GO:0016020">
    <property type="term" value="C:membrane"/>
    <property type="evidence" value="ECO:0007669"/>
    <property type="project" value="UniProtKB-SubCell"/>
</dbReference>
<evidence type="ECO:0000256" key="4">
    <source>
        <dbReference type="ARBA" id="ARBA00023136"/>
    </source>
</evidence>
<keyword evidence="2 6" id="KW-0812">Transmembrane</keyword>
<dbReference type="PANTHER" id="PTHR11785:SF512">
    <property type="entry name" value="SOBREMESA, ISOFORM B"/>
    <property type="match status" value="1"/>
</dbReference>
<dbReference type="PIRSF" id="PIRSF006060">
    <property type="entry name" value="AA_transporter"/>
    <property type="match status" value="1"/>
</dbReference>
<dbReference type="Pfam" id="PF13520">
    <property type="entry name" value="AA_permease_2"/>
    <property type="match status" value="2"/>
</dbReference>
<proteinExistence type="predicted"/>
<keyword evidence="8" id="KW-1185">Reference proteome</keyword>
<evidence type="ECO:0000256" key="3">
    <source>
        <dbReference type="ARBA" id="ARBA00022989"/>
    </source>
</evidence>
<evidence type="ECO:0000256" key="6">
    <source>
        <dbReference type="SAM" id="Phobius"/>
    </source>
</evidence>
<feature type="transmembrane region" description="Helical" evidence="6">
    <location>
        <begin position="377"/>
        <end position="397"/>
    </location>
</feature>
<evidence type="ECO:0000256" key="2">
    <source>
        <dbReference type="ARBA" id="ARBA00022692"/>
    </source>
</evidence>
<dbReference type="EMBL" id="CAJVQA010003477">
    <property type="protein sequence ID" value="CAG8575567.1"/>
    <property type="molecule type" value="Genomic_DNA"/>
</dbReference>
<feature type="transmembrane region" description="Helical" evidence="6">
    <location>
        <begin position="192"/>
        <end position="210"/>
    </location>
</feature>
<dbReference type="GO" id="GO:0015179">
    <property type="term" value="F:L-amino acid transmembrane transporter activity"/>
    <property type="evidence" value="ECO:0007669"/>
    <property type="project" value="TreeGrafter"/>
</dbReference>
<evidence type="ECO:0000313" key="8">
    <source>
        <dbReference type="Proteomes" id="UP000789759"/>
    </source>
</evidence>
<dbReference type="AlphaFoldDB" id="A0A9N9G3V3"/>
<dbReference type="OrthoDB" id="10062876at2759"/>
<sequence length="417" mass="47057">MEDNSKENSVIEIDAAPVTDNNTPSVTNNSIQESIGTEVASITNNRIFIIPSSIWRLVLSPGTALMFWLAGGLISLLGSMIYVELGSRCPKGSGEQNYLEEAFNYENKPANGKNQLTFNNTPSDEAYEPSIIEHIGNYGNALVLISTIENIFSDQFVQHDVQKSAYLSEEYRFNGGVKVSKKKPEIFRPSKYLLINAAFILVVSPHDAINSYDAIAINFGRTLWGDSGRIFMSILISSSAFGCVSSMVFMGSRAITYAAKYRFIPKISDKLFYWSKTPFHALLLQFCYCTALILLTAVGQSFFVFFAEMSLYSAILFYGVGAVCLLKLKEYYKDAQLRHFKVDIFFIWLYLLCTAFIAVAPFFPIPSSKYEPLNYKSFVPFVASWVPILISVSIWYFHDYKKVSISDILKFLTFYKQ</sequence>
<reference evidence="7" key="1">
    <citation type="submission" date="2021-06" db="EMBL/GenBank/DDBJ databases">
        <authorList>
            <person name="Kallberg Y."/>
            <person name="Tangrot J."/>
            <person name="Rosling A."/>
        </authorList>
    </citation>
    <scope>NUCLEOTIDE SEQUENCE</scope>
    <source>
        <strain evidence="7">FL966</strain>
    </source>
</reference>
<comment type="caution">
    <text evidence="7">The sequence shown here is derived from an EMBL/GenBank/DDBJ whole genome shotgun (WGS) entry which is preliminary data.</text>
</comment>
<feature type="transmembrane region" description="Helical" evidence="6">
    <location>
        <begin position="230"/>
        <end position="258"/>
    </location>
</feature>
<organism evidence="7 8">
    <name type="scientific">Cetraspora pellucida</name>
    <dbReference type="NCBI Taxonomy" id="1433469"/>
    <lineage>
        <taxon>Eukaryota</taxon>
        <taxon>Fungi</taxon>
        <taxon>Fungi incertae sedis</taxon>
        <taxon>Mucoromycota</taxon>
        <taxon>Glomeromycotina</taxon>
        <taxon>Glomeromycetes</taxon>
        <taxon>Diversisporales</taxon>
        <taxon>Gigasporaceae</taxon>
        <taxon>Cetraspora</taxon>
    </lineage>
</organism>
<evidence type="ECO:0000256" key="1">
    <source>
        <dbReference type="ARBA" id="ARBA00004141"/>
    </source>
</evidence>
<dbReference type="InterPro" id="IPR050598">
    <property type="entry name" value="AminoAcid_Transporter"/>
</dbReference>
<feature type="transmembrane region" description="Helical" evidence="6">
    <location>
        <begin position="309"/>
        <end position="328"/>
    </location>
</feature>
<name>A0A9N9G3V3_9GLOM</name>
<accession>A0A9N9G3V3</accession>
<protein>
    <submittedName>
        <fullName evidence="7">14598_t:CDS:1</fullName>
    </submittedName>
</protein>
<feature type="transmembrane region" description="Helical" evidence="6">
    <location>
        <begin position="65"/>
        <end position="83"/>
    </location>
</feature>
<keyword evidence="3 6" id="KW-1133">Transmembrane helix</keyword>
<dbReference type="PANTHER" id="PTHR11785">
    <property type="entry name" value="AMINO ACID TRANSPORTER"/>
    <property type="match status" value="1"/>
</dbReference>
<gene>
    <name evidence="7" type="ORF">CPELLU_LOCUS5850</name>
</gene>
<keyword evidence="4 6" id="KW-0472">Membrane</keyword>
<feature type="region of interest" description="Disordered" evidence="5">
    <location>
        <begin position="1"/>
        <end position="26"/>
    </location>
</feature>
<evidence type="ECO:0000313" key="7">
    <source>
        <dbReference type="EMBL" id="CAG8575567.1"/>
    </source>
</evidence>
<dbReference type="Gene3D" id="1.20.1740.10">
    <property type="entry name" value="Amino acid/polyamine transporter I"/>
    <property type="match status" value="2"/>
</dbReference>
<feature type="transmembrane region" description="Helical" evidence="6">
    <location>
        <begin position="340"/>
        <end position="365"/>
    </location>
</feature>
<dbReference type="InterPro" id="IPR002293">
    <property type="entry name" value="AA/rel_permease1"/>
</dbReference>
<comment type="subcellular location">
    <subcellularLocation>
        <location evidence="1">Membrane</location>
        <topology evidence="1">Multi-pass membrane protein</topology>
    </subcellularLocation>
</comment>